<keyword evidence="3" id="KW-1185">Reference proteome</keyword>
<reference evidence="2 3" key="1">
    <citation type="submission" date="2018-10" db="EMBL/GenBank/DDBJ databases">
        <authorList>
            <person name="Li J."/>
        </authorList>
    </citation>
    <scope>NUCLEOTIDE SEQUENCE [LARGE SCALE GENOMIC DNA]</scope>
    <source>
        <strain evidence="2 3">ZD1-4</strain>
    </source>
</reference>
<sequence length="215" mass="23420">MASRADQGAASQDRLELLVTVLLVVAAVATSWSSYQATRWHGEQAQATSRTNAIRIDAARSSSLAEAQTEVDVATFIAWADADQSGDASLATFYTERFRPEFTVAFNAWIATEPFTDPKAPETPFTMAEYQVESKNEAARLDDKAEESAAEVRRDIQRASNYVLSVVLYAVVLFFAGISTKFSSRRLRAVMLLSGLAVLVGALIWVATFPVSIGL</sequence>
<evidence type="ECO:0008006" key="4">
    <source>
        <dbReference type="Google" id="ProtNLM"/>
    </source>
</evidence>
<keyword evidence="1" id="KW-0472">Membrane</keyword>
<dbReference type="RefSeq" id="WP_121658769.1">
    <property type="nucleotide sequence ID" value="NZ_BMEK01000001.1"/>
</dbReference>
<comment type="caution">
    <text evidence="2">The sequence shown here is derived from an EMBL/GenBank/DDBJ whole genome shotgun (WGS) entry which is preliminary data.</text>
</comment>
<keyword evidence="1" id="KW-0812">Transmembrane</keyword>
<evidence type="ECO:0000313" key="3">
    <source>
        <dbReference type="Proteomes" id="UP000282460"/>
    </source>
</evidence>
<dbReference type="AlphaFoldDB" id="A0A3L7J6S1"/>
<organism evidence="2 3">
    <name type="scientific">Mycetocola zhadangensis</name>
    <dbReference type="NCBI Taxonomy" id="1164595"/>
    <lineage>
        <taxon>Bacteria</taxon>
        <taxon>Bacillati</taxon>
        <taxon>Actinomycetota</taxon>
        <taxon>Actinomycetes</taxon>
        <taxon>Micrococcales</taxon>
        <taxon>Microbacteriaceae</taxon>
        <taxon>Mycetocola</taxon>
    </lineage>
</organism>
<gene>
    <name evidence="2" type="ORF">D9V28_06215</name>
</gene>
<accession>A0A3L7J6S1</accession>
<evidence type="ECO:0000256" key="1">
    <source>
        <dbReference type="SAM" id="Phobius"/>
    </source>
</evidence>
<name>A0A3L7J6S1_9MICO</name>
<keyword evidence="1" id="KW-1133">Transmembrane helix</keyword>
<feature type="transmembrane region" description="Helical" evidence="1">
    <location>
        <begin position="190"/>
        <end position="213"/>
    </location>
</feature>
<proteinExistence type="predicted"/>
<dbReference type="Proteomes" id="UP000282460">
    <property type="component" value="Unassembled WGS sequence"/>
</dbReference>
<dbReference type="EMBL" id="RCWJ01000001">
    <property type="protein sequence ID" value="RLQ86407.1"/>
    <property type="molecule type" value="Genomic_DNA"/>
</dbReference>
<feature type="transmembrane region" description="Helical" evidence="1">
    <location>
        <begin position="159"/>
        <end position="178"/>
    </location>
</feature>
<dbReference type="OrthoDB" id="3078502at2"/>
<protein>
    <recommendedName>
        <fullName evidence="4">DUF4337 family protein</fullName>
    </recommendedName>
</protein>
<evidence type="ECO:0000313" key="2">
    <source>
        <dbReference type="EMBL" id="RLQ86407.1"/>
    </source>
</evidence>